<protein>
    <submittedName>
        <fullName evidence="9">Coagulation factor VIII</fullName>
    </submittedName>
</protein>
<dbReference type="SUPFAM" id="SSF49265">
    <property type="entry name" value="Fibronectin type III"/>
    <property type="match status" value="1"/>
</dbReference>
<dbReference type="CDD" id="cd00057">
    <property type="entry name" value="FA58C"/>
    <property type="match status" value="1"/>
</dbReference>
<dbReference type="PROSITE" id="PS50853">
    <property type="entry name" value="FN3"/>
    <property type="match status" value="1"/>
</dbReference>
<evidence type="ECO:0000313" key="9">
    <source>
        <dbReference type="EMBL" id="KAK2551263.1"/>
    </source>
</evidence>
<evidence type="ECO:0000256" key="1">
    <source>
        <dbReference type="ARBA" id="ARBA00004184"/>
    </source>
</evidence>
<dbReference type="Pfam" id="PF00754">
    <property type="entry name" value="F5_F8_type_C"/>
    <property type="match status" value="1"/>
</dbReference>
<dbReference type="SMART" id="SM00060">
    <property type="entry name" value="FN3"/>
    <property type="match status" value="1"/>
</dbReference>
<dbReference type="GO" id="GO:0005576">
    <property type="term" value="C:extracellular region"/>
    <property type="evidence" value="ECO:0007669"/>
    <property type="project" value="UniProtKB-SubCell"/>
</dbReference>
<dbReference type="Proteomes" id="UP001249851">
    <property type="component" value="Unassembled WGS sequence"/>
</dbReference>
<evidence type="ECO:0000256" key="6">
    <source>
        <dbReference type="ARBA" id="ARBA00023157"/>
    </source>
</evidence>
<dbReference type="GO" id="GO:0007155">
    <property type="term" value="P:cell adhesion"/>
    <property type="evidence" value="ECO:0007669"/>
    <property type="project" value="UniProtKB-KW"/>
</dbReference>
<evidence type="ECO:0000256" key="2">
    <source>
        <dbReference type="ARBA" id="ARBA00004613"/>
    </source>
</evidence>
<accession>A0AAD9PYE5</accession>
<dbReference type="GO" id="GO:0038023">
    <property type="term" value="F:signaling receptor activity"/>
    <property type="evidence" value="ECO:0007669"/>
    <property type="project" value="TreeGrafter"/>
</dbReference>
<dbReference type="EMBL" id="JARQWQ010000099">
    <property type="protein sequence ID" value="KAK2551263.1"/>
    <property type="molecule type" value="Genomic_DNA"/>
</dbReference>
<keyword evidence="5" id="KW-0472">Membrane</keyword>
<organism evidence="9 10">
    <name type="scientific">Acropora cervicornis</name>
    <name type="common">Staghorn coral</name>
    <dbReference type="NCBI Taxonomy" id="6130"/>
    <lineage>
        <taxon>Eukaryota</taxon>
        <taxon>Metazoa</taxon>
        <taxon>Cnidaria</taxon>
        <taxon>Anthozoa</taxon>
        <taxon>Hexacorallia</taxon>
        <taxon>Scleractinia</taxon>
        <taxon>Astrocoeniina</taxon>
        <taxon>Acroporidae</taxon>
        <taxon>Acropora</taxon>
    </lineage>
</organism>
<evidence type="ECO:0000259" key="8">
    <source>
        <dbReference type="PROSITE" id="PS50853"/>
    </source>
</evidence>
<reference evidence="9" key="2">
    <citation type="journal article" date="2023" name="Science">
        <title>Genomic signatures of disease resistance in endangered staghorn corals.</title>
        <authorList>
            <person name="Vollmer S.V."/>
            <person name="Selwyn J.D."/>
            <person name="Despard B.A."/>
            <person name="Roesel C.L."/>
        </authorList>
    </citation>
    <scope>NUCLEOTIDE SEQUENCE</scope>
    <source>
        <strain evidence="9">K2</strain>
    </source>
</reference>
<keyword evidence="3" id="KW-0964">Secreted</keyword>
<dbReference type="Gene3D" id="2.60.120.260">
    <property type="entry name" value="Galactose-binding domain-like"/>
    <property type="match status" value="1"/>
</dbReference>
<keyword evidence="6" id="KW-1015">Disulfide bond</keyword>
<proteinExistence type="predicted"/>
<dbReference type="SUPFAM" id="SSF49785">
    <property type="entry name" value="Galactose-binding domain-like"/>
    <property type="match status" value="1"/>
</dbReference>
<feature type="domain" description="F5/8 type C" evidence="7">
    <location>
        <begin position="69"/>
        <end position="220"/>
    </location>
</feature>
<dbReference type="InterPro" id="IPR008979">
    <property type="entry name" value="Galactose-bd-like_sf"/>
</dbReference>
<dbReference type="Gene3D" id="2.60.40.10">
    <property type="entry name" value="Immunoglobulins"/>
    <property type="match status" value="1"/>
</dbReference>
<evidence type="ECO:0000259" key="7">
    <source>
        <dbReference type="PROSITE" id="PS50022"/>
    </source>
</evidence>
<evidence type="ECO:0000256" key="5">
    <source>
        <dbReference type="ARBA" id="ARBA00023136"/>
    </source>
</evidence>
<dbReference type="GO" id="GO:0012505">
    <property type="term" value="C:endomembrane system"/>
    <property type="evidence" value="ECO:0007669"/>
    <property type="project" value="UniProtKB-SubCell"/>
</dbReference>
<dbReference type="PANTHER" id="PTHR46806:SF5">
    <property type="entry name" value="F5_8 TYPE C DOMAIN-CONTAINING PROTEIN"/>
    <property type="match status" value="1"/>
</dbReference>
<dbReference type="InterPro" id="IPR003961">
    <property type="entry name" value="FN3_dom"/>
</dbReference>
<dbReference type="SMART" id="SM00231">
    <property type="entry name" value="FA58C"/>
    <property type="match status" value="1"/>
</dbReference>
<dbReference type="InterPro" id="IPR050633">
    <property type="entry name" value="Neuropilin_MCO_CoagFactor"/>
</dbReference>
<dbReference type="CDD" id="cd00063">
    <property type="entry name" value="FN3"/>
    <property type="match status" value="1"/>
</dbReference>
<dbReference type="GO" id="GO:0005886">
    <property type="term" value="C:plasma membrane"/>
    <property type="evidence" value="ECO:0007669"/>
    <property type="project" value="TreeGrafter"/>
</dbReference>
<reference evidence="9" key="1">
    <citation type="journal article" date="2023" name="G3 (Bethesda)">
        <title>Whole genome assembly and annotation of the endangered Caribbean coral Acropora cervicornis.</title>
        <authorList>
            <person name="Selwyn J.D."/>
            <person name="Vollmer S.V."/>
        </authorList>
    </citation>
    <scope>NUCLEOTIDE SEQUENCE</scope>
    <source>
        <strain evidence="9">K2</strain>
    </source>
</reference>
<sequence length="342" mass="37757">MTKVIATNSVQVSEVKITSTSLWPSVTKQQHLTPILMRSPTTQHVSLSSIIPPRSSVTATGTQASPQECANKTSALGMANGTITDSDITSSPVLNSDSYAKFARLGREKAWIPTNTDEHPWIQVNLQRLINITGLATQGLAFKDKNAFIRSYYLSHGDIKGTNWMNYTIQGKTKVFEANTDATSVVRNDFSPSIHTAYIRLHPINCSHRCALRDLWLHRRPPRPNAVSILRTSINVTWGAPDDVGDGITGYNVQWKDVETSTKSQKVVIGKKFAILDTLSPYTTYSIKIQAFNGKGESLWSLPVINKTAEYVPSVAPSNFKLNSELSLTLEVAWSAIPKKQQ</sequence>
<dbReference type="Pfam" id="PF00041">
    <property type="entry name" value="fn3"/>
    <property type="match status" value="1"/>
</dbReference>
<dbReference type="AlphaFoldDB" id="A0AAD9PYE5"/>
<dbReference type="PROSITE" id="PS50022">
    <property type="entry name" value="FA58C_3"/>
    <property type="match status" value="1"/>
</dbReference>
<name>A0AAD9PYE5_ACRCE</name>
<feature type="domain" description="Fibronectin type-III" evidence="8">
    <location>
        <begin position="220"/>
        <end position="311"/>
    </location>
</feature>
<dbReference type="InterPro" id="IPR000421">
    <property type="entry name" value="FA58C"/>
</dbReference>
<evidence type="ECO:0000256" key="3">
    <source>
        <dbReference type="ARBA" id="ARBA00022525"/>
    </source>
</evidence>
<comment type="caution">
    <text evidence="9">The sequence shown here is derived from an EMBL/GenBank/DDBJ whole genome shotgun (WGS) entry which is preliminary data.</text>
</comment>
<gene>
    <name evidence="9" type="ORF">P5673_027852</name>
</gene>
<comment type="subcellular location">
    <subcellularLocation>
        <location evidence="1">Endomembrane system</location>
        <topology evidence="1">Peripheral membrane protein</topology>
    </subcellularLocation>
    <subcellularLocation>
        <location evidence="2">Secreted</location>
    </subcellularLocation>
</comment>
<dbReference type="InterPro" id="IPR013783">
    <property type="entry name" value="Ig-like_fold"/>
</dbReference>
<evidence type="ECO:0000256" key="4">
    <source>
        <dbReference type="ARBA" id="ARBA00022889"/>
    </source>
</evidence>
<keyword evidence="4" id="KW-0130">Cell adhesion</keyword>
<keyword evidence="10" id="KW-1185">Reference proteome</keyword>
<dbReference type="PANTHER" id="PTHR46806">
    <property type="entry name" value="F5/8 TYPE C DOMAIN-CONTAINING PROTEIN"/>
    <property type="match status" value="1"/>
</dbReference>
<dbReference type="InterPro" id="IPR036116">
    <property type="entry name" value="FN3_sf"/>
</dbReference>
<evidence type="ECO:0000313" key="10">
    <source>
        <dbReference type="Proteomes" id="UP001249851"/>
    </source>
</evidence>